<accession>A0A914VKB6</accession>
<reference evidence="3" key="1">
    <citation type="submission" date="2022-11" db="UniProtKB">
        <authorList>
            <consortium name="WormBaseParasite"/>
        </authorList>
    </citation>
    <scope>IDENTIFICATION</scope>
</reference>
<feature type="region of interest" description="Disordered" evidence="1">
    <location>
        <begin position="106"/>
        <end position="139"/>
    </location>
</feature>
<dbReference type="AlphaFoldDB" id="A0A914VKB6"/>
<sequence>MAAVDKRARIEATNPLNMQDSIYYQLLQSNLIQAYKLNLLNATNAFQPFPLAAPASTTIDAAASLLALSNGLVAPPGIIKPQAHKATAEPLKKLLLHQFEEQQRQLAASPVREQDCRESQTERPDSESTTSASESEDEPSLDALLAKHIVDPNTLRLIREKIADSQRTLELKIDSLYTQNHILQQEIACLRNKRSADASPVPSQVSSLKLVC</sequence>
<name>A0A914VKB6_9BILA</name>
<evidence type="ECO:0000313" key="3">
    <source>
        <dbReference type="WBParaSite" id="PSAMB.scaffold2119size25249.g16451.t1"/>
    </source>
</evidence>
<evidence type="ECO:0000256" key="1">
    <source>
        <dbReference type="SAM" id="MobiDB-lite"/>
    </source>
</evidence>
<organism evidence="2 3">
    <name type="scientific">Plectus sambesii</name>
    <dbReference type="NCBI Taxonomy" id="2011161"/>
    <lineage>
        <taxon>Eukaryota</taxon>
        <taxon>Metazoa</taxon>
        <taxon>Ecdysozoa</taxon>
        <taxon>Nematoda</taxon>
        <taxon>Chromadorea</taxon>
        <taxon>Plectida</taxon>
        <taxon>Plectina</taxon>
        <taxon>Plectoidea</taxon>
        <taxon>Plectidae</taxon>
        <taxon>Plectus</taxon>
    </lineage>
</organism>
<dbReference type="Proteomes" id="UP000887566">
    <property type="component" value="Unplaced"/>
</dbReference>
<evidence type="ECO:0000313" key="2">
    <source>
        <dbReference type="Proteomes" id="UP000887566"/>
    </source>
</evidence>
<feature type="compositionally biased region" description="Basic and acidic residues" evidence="1">
    <location>
        <begin position="112"/>
        <end position="126"/>
    </location>
</feature>
<protein>
    <submittedName>
        <fullName evidence="3">Uncharacterized protein</fullName>
    </submittedName>
</protein>
<proteinExistence type="predicted"/>
<dbReference type="WBParaSite" id="PSAMB.scaffold2119size25249.g16451.t1">
    <property type="protein sequence ID" value="PSAMB.scaffold2119size25249.g16451.t1"/>
    <property type="gene ID" value="PSAMB.scaffold2119size25249.g16451"/>
</dbReference>
<keyword evidence="2" id="KW-1185">Reference proteome</keyword>